<accession>A0A7X9RVH7</accession>
<feature type="signal peptide" evidence="3">
    <location>
        <begin position="1"/>
        <end position="21"/>
    </location>
</feature>
<dbReference type="EMBL" id="JABANE010000042">
    <property type="protein sequence ID" value="NME69466.1"/>
    <property type="molecule type" value="Genomic_DNA"/>
</dbReference>
<dbReference type="Gene3D" id="1.25.40.10">
    <property type="entry name" value="Tetratricopeptide repeat domain"/>
    <property type="match status" value="1"/>
</dbReference>
<evidence type="ECO:0000256" key="2">
    <source>
        <dbReference type="SAM" id="Phobius"/>
    </source>
</evidence>
<keyword evidence="1" id="KW-0175">Coiled coil</keyword>
<reference evidence="5 6" key="1">
    <citation type="submission" date="2020-04" db="EMBL/GenBank/DDBJ databases">
        <title>Flammeovirga sp. SR4, a novel species isolated from seawater.</title>
        <authorList>
            <person name="Wang X."/>
        </authorList>
    </citation>
    <scope>NUCLEOTIDE SEQUENCE [LARGE SCALE GENOMIC DNA]</scope>
    <source>
        <strain evidence="5 6">ATCC 23126</strain>
    </source>
</reference>
<dbReference type="Proteomes" id="UP000576082">
    <property type="component" value="Unassembled WGS sequence"/>
</dbReference>
<keyword evidence="2" id="KW-1133">Transmembrane helix</keyword>
<dbReference type="Pfam" id="PF19904">
    <property type="entry name" value="DUF6377"/>
    <property type="match status" value="1"/>
</dbReference>
<gene>
    <name evidence="5" type="ORF">HHU12_15930</name>
</gene>
<evidence type="ECO:0000313" key="5">
    <source>
        <dbReference type="EMBL" id="NME69466.1"/>
    </source>
</evidence>
<evidence type="ECO:0000256" key="1">
    <source>
        <dbReference type="SAM" id="Coils"/>
    </source>
</evidence>
<keyword evidence="3" id="KW-0732">Signal</keyword>
<sequence length="545" mass="63182">MRSATLLFGILVLCSSFALNANDKQLLNRLDELLEQRESYFEKRTDEIKGINQLLEIESNSNRKYELIKRITQKYLPYNADSALYYSRKGLKLANELQQEHTIIEARLLLAQAYILVGLYHESVAILNEYEGVALPEAYQSQFFSINAVLYNTLSSLRNTSSIRSTYRQKWEGYETSLMNALPENDLGHHLAKAELYKETGRLEEAIVILEGILKGVKIEDRVYASTAYTLADAYGRKGLTDKKIDFLTLSSQSDILNGVKEHTSLRELAMELYKINEISRAYHYIKVALDDAVESNAQLRRSEVLEILPLIDHSYQENREKVKRYIMIFTVVVCILLIILIFGLIFIQKQKKELESSNAQVKETNQLLSQLNDELQSSKQEIENANKQLMNVNNIQEESIARYLKLCSTYIGKLDDYRMQLLRKGNKSNKEDLLRILKSKEIVDQELKIFYKDFDQSFLKLYPNFVESYNDLMVDGAKITLKKNELLNTELRVFALVRLGIEESTQIAEFLRYSITTIYNYRTKARNNAKAGREDFEKQLMKIQ</sequence>
<organism evidence="5 6">
    <name type="scientific">Flammeovirga aprica JL-4</name>
    <dbReference type="NCBI Taxonomy" id="694437"/>
    <lineage>
        <taxon>Bacteria</taxon>
        <taxon>Pseudomonadati</taxon>
        <taxon>Bacteroidota</taxon>
        <taxon>Cytophagia</taxon>
        <taxon>Cytophagales</taxon>
        <taxon>Flammeovirgaceae</taxon>
        <taxon>Flammeovirga</taxon>
    </lineage>
</organism>
<keyword evidence="2" id="KW-0472">Membrane</keyword>
<evidence type="ECO:0000313" key="6">
    <source>
        <dbReference type="Proteomes" id="UP000576082"/>
    </source>
</evidence>
<dbReference type="InterPro" id="IPR045957">
    <property type="entry name" value="DUF6377"/>
</dbReference>
<evidence type="ECO:0000256" key="3">
    <source>
        <dbReference type="SAM" id="SignalP"/>
    </source>
</evidence>
<feature type="chain" id="PRO_5031519919" description="DUF6377 domain-containing protein" evidence="3">
    <location>
        <begin position="22"/>
        <end position="545"/>
    </location>
</feature>
<feature type="domain" description="DUF6377" evidence="4">
    <location>
        <begin position="255"/>
        <end position="509"/>
    </location>
</feature>
<name>A0A7X9RVH7_9BACT</name>
<feature type="transmembrane region" description="Helical" evidence="2">
    <location>
        <begin position="326"/>
        <end position="348"/>
    </location>
</feature>
<evidence type="ECO:0000259" key="4">
    <source>
        <dbReference type="Pfam" id="PF19904"/>
    </source>
</evidence>
<proteinExistence type="predicted"/>
<keyword evidence="6" id="KW-1185">Reference proteome</keyword>
<comment type="caution">
    <text evidence="5">The sequence shown here is derived from an EMBL/GenBank/DDBJ whole genome shotgun (WGS) entry which is preliminary data.</text>
</comment>
<dbReference type="InterPro" id="IPR011990">
    <property type="entry name" value="TPR-like_helical_dom_sf"/>
</dbReference>
<protein>
    <recommendedName>
        <fullName evidence="4">DUF6377 domain-containing protein</fullName>
    </recommendedName>
</protein>
<dbReference type="RefSeq" id="WP_169657742.1">
    <property type="nucleotide sequence ID" value="NZ_JABANE010000042.1"/>
</dbReference>
<feature type="coiled-coil region" evidence="1">
    <location>
        <begin position="345"/>
        <end position="400"/>
    </location>
</feature>
<keyword evidence="2" id="KW-0812">Transmembrane</keyword>
<dbReference type="AlphaFoldDB" id="A0A7X9RVH7"/>